<reference evidence="1 4" key="3">
    <citation type="journal article" date="2017" name="Nat. Microbiol.">
        <title>Natural product diversity associated with the nematode symbionts Photorhabdus and Xenorhabdus.</title>
        <authorList>
            <person name="Tobias N.J."/>
            <person name="Wolff H."/>
            <person name="Djahanschiri B."/>
            <person name="Grundmann F."/>
            <person name="Kronenwerth M."/>
            <person name="Shi Y.M."/>
            <person name="Simonyi S."/>
            <person name="Grun P."/>
            <person name="Shapiro-Ilan D."/>
            <person name="Pidot S.J."/>
            <person name="Stinear T.P."/>
            <person name="Ebersberger I."/>
            <person name="Bode H.B."/>
        </authorList>
    </citation>
    <scope>NUCLEOTIDE SEQUENCE [LARGE SCALE GENOMIC DNA]</scope>
    <source>
        <strain evidence="1 4">DSM 16336</strain>
    </source>
</reference>
<proteinExistence type="predicted"/>
<dbReference type="InterPro" id="IPR009734">
    <property type="entry name" value="Myoviridae_GpU"/>
</dbReference>
<dbReference type="EMBL" id="NIBU01000067">
    <property type="protein sequence ID" value="PHM30145.1"/>
    <property type="molecule type" value="Genomic_DNA"/>
</dbReference>
<sequence>MMAALGLFVFMLKTTPYQSFQHKQNWRHAFNSRVGARPAWQFIGPDNDTITLTGDLYPELTGGSLSLTALKLMADSGKAWSLIDGSGSIYGMFVIESIDETKTEFMSGGTPRKISFTLTLRRVDNDLSEMLGDLQEQFSDIQKNMPTYQKEFSAWADKGIDKAKGVFSDLKDKGVDKARELFS</sequence>
<evidence type="ECO:0000313" key="2">
    <source>
        <dbReference type="EMBL" id="SIP72706.1"/>
    </source>
</evidence>
<keyword evidence="4" id="KW-1185">Reference proteome</keyword>
<dbReference type="EMBL" id="FTLG01000073">
    <property type="protein sequence ID" value="SIP72706.1"/>
    <property type="molecule type" value="Genomic_DNA"/>
</dbReference>
<dbReference type="OrthoDB" id="1550902at2"/>
<accession>A0A1N6MV25</accession>
<reference evidence="2" key="1">
    <citation type="submission" date="2016-12" db="EMBL/GenBank/DDBJ databases">
        <authorList>
            <person name="Song W.-J."/>
            <person name="Kurnit D.M."/>
        </authorList>
    </citation>
    <scope>NUCLEOTIDE SEQUENCE [LARGE SCALE GENOMIC DNA]</scope>
    <source>
        <strain evidence="2">HGB1681</strain>
    </source>
</reference>
<dbReference type="AlphaFoldDB" id="A0A1N6MV25"/>
<organism evidence="2 3">
    <name type="scientific">Xenorhabdus innexi</name>
    <dbReference type="NCBI Taxonomy" id="290109"/>
    <lineage>
        <taxon>Bacteria</taxon>
        <taxon>Pseudomonadati</taxon>
        <taxon>Pseudomonadota</taxon>
        <taxon>Gammaproteobacteria</taxon>
        <taxon>Enterobacterales</taxon>
        <taxon>Morganellaceae</taxon>
        <taxon>Xenorhabdus</taxon>
    </lineage>
</organism>
<name>A0A1N6MV25_9GAMM</name>
<dbReference type="Proteomes" id="UP000196435">
    <property type="component" value="Unassembled WGS sequence"/>
</dbReference>
<gene>
    <name evidence="1" type="ORF">Xinn_03509</name>
    <name evidence="2" type="ORF">XIS1_1640002</name>
</gene>
<evidence type="ECO:0000313" key="4">
    <source>
        <dbReference type="Proteomes" id="UP000224871"/>
    </source>
</evidence>
<reference evidence="3" key="2">
    <citation type="submission" date="2016-12" db="EMBL/GenBank/DDBJ databases">
        <authorList>
            <person name="Gaudriault S."/>
        </authorList>
    </citation>
    <scope>NUCLEOTIDE SEQUENCE [LARGE SCALE GENOMIC DNA]</scope>
    <source>
        <strain evidence="3">HGB1681 (deposited as PTA-6826 in the American Type Culture Collection)</strain>
    </source>
</reference>
<dbReference type="Proteomes" id="UP000224871">
    <property type="component" value="Unassembled WGS sequence"/>
</dbReference>
<protein>
    <submittedName>
        <fullName evidence="2">Putative phage tail protein</fullName>
    </submittedName>
    <submittedName>
        <fullName evidence="1">Tail assembly protein</fullName>
    </submittedName>
</protein>
<evidence type="ECO:0000313" key="1">
    <source>
        <dbReference type="EMBL" id="PHM30145.1"/>
    </source>
</evidence>
<evidence type="ECO:0000313" key="3">
    <source>
        <dbReference type="Proteomes" id="UP000196435"/>
    </source>
</evidence>
<dbReference type="RefSeq" id="WP_086955988.1">
    <property type="nucleotide sequence ID" value="NZ_CAWNQC010000267.1"/>
</dbReference>
<dbReference type="Pfam" id="PF06995">
    <property type="entry name" value="Phage_P2_GpU"/>
    <property type="match status" value="1"/>
</dbReference>